<dbReference type="InterPro" id="IPR011692">
    <property type="entry name" value="Stress_up-reg_Nod19"/>
</dbReference>
<dbReference type="AlphaFoldDB" id="A0A0G4G9X7"/>
<protein>
    <submittedName>
        <fullName evidence="1">Uncharacterized protein</fullName>
    </submittedName>
</protein>
<evidence type="ECO:0000313" key="2">
    <source>
        <dbReference type="Proteomes" id="UP000041254"/>
    </source>
</evidence>
<keyword evidence="2" id="KW-1185">Reference proteome</keyword>
<dbReference type="EMBL" id="CDMY01000603">
    <property type="protein sequence ID" value="CEM25781.1"/>
    <property type="molecule type" value="Genomic_DNA"/>
</dbReference>
<proteinExistence type="predicted"/>
<evidence type="ECO:0000313" key="1">
    <source>
        <dbReference type="EMBL" id="CEM25781.1"/>
    </source>
</evidence>
<dbReference type="PhylomeDB" id="A0A0G4G9X7"/>
<sequence length="463" mass="50752">MTASEIEAQGLSASPRFLFDLHETTRSKDGNSGGGDVTDVTDTFVSRPFSLRPGDVLNSLPWETTLKMPKGPLAIRGFHAEIVDENNASVPLSSVYLHHWLVFPILPNRTDPHGPPTLLPNAGPCRDLPQMFGIGAESRGTPVTLKAPYAVTTSGDEVWLANVHILRTDNVSDVQACIECHCQPDGTTGGVACCTDGTHCVTHYDPFVSESVQPSPPVPPHLRAPRPQNLFGQGPHPKEYRLKYSVTYGRITPETKPVRVVVVDVIQCRIEYDVPPCHQTHTHHDADAAVNALRGLEGGAVGDGDASPDCVDVKEVTMTTGREMEIAYIRGHIHIGSINVTLELPQTRDDFCVTPALYGTQPDAPGDELGYVSRIAPCVYEEGERVIPANTEMRMRVFYKRDRAYAGVMGIMIMLSHVKGDYGTSTYNRRHDVLTYKNDTRPPHTRYTYNNGDETAGLGDVFV</sequence>
<dbReference type="OrthoDB" id="1923469at2759"/>
<organism evidence="1 2">
    <name type="scientific">Vitrella brassicaformis (strain CCMP3155)</name>
    <dbReference type="NCBI Taxonomy" id="1169540"/>
    <lineage>
        <taxon>Eukaryota</taxon>
        <taxon>Sar</taxon>
        <taxon>Alveolata</taxon>
        <taxon>Colpodellida</taxon>
        <taxon>Vitrellaceae</taxon>
        <taxon>Vitrella</taxon>
    </lineage>
</organism>
<reference evidence="1 2" key="1">
    <citation type="submission" date="2014-11" db="EMBL/GenBank/DDBJ databases">
        <authorList>
            <person name="Zhu J."/>
            <person name="Qi W."/>
            <person name="Song R."/>
        </authorList>
    </citation>
    <scope>NUCLEOTIDE SEQUENCE [LARGE SCALE GENOMIC DNA]</scope>
</reference>
<accession>A0A0G4G9X7</accession>
<dbReference type="PANTHER" id="PTHR33390">
    <property type="entry name" value="STRESS UP-REGULATED NOD 19 PROTEIN"/>
    <property type="match status" value="1"/>
</dbReference>
<dbReference type="InParanoid" id="A0A0G4G9X7"/>
<gene>
    <name evidence="1" type="ORF">Vbra_9823</name>
</gene>
<name>A0A0G4G9X7_VITBC</name>
<dbReference type="PANTHER" id="PTHR33390:SF1">
    <property type="entry name" value="STRESS UP-REGULATED NOD 19 PROTEIN"/>
    <property type="match status" value="1"/>
</dbReference>
<dbReference type="Proteomes" id="UP000041254">
    <property type="component" value="Unassembled WGS sequence"/>
</dbReference>
<dbReference type="STRING" id="1169540.A0A0G4G9X7"/>
<dbReference type="Pfam" id="PF07712">
    <property type="entry name" value="SURNod19"/>
    <property type="match status" value="2"/>
</dbReference>
<dbReference type="OMA" id="YLAACCD"/>
<dbReference type="VEuPathDB" id="CryptoDB:Vbra_9823"/>